<comment type="subcellular location">
    <subcellularLocation>
        <location evidence="4">Membrane</location>
        <topology evidence="4">Multi-pass membrane protein</topology>
    </subcellularLocation>
</comment>
<dbReference type="eggNOG" id="KOG3386">
    <property type="taxonomic scope" value="Eukaryota"/>
</dbReference>
<dbReference type="OrthoDB" id="161814at2759"/>
<dbReference type="PANTHER" id="PTHR12483:SF79">
    <property type="entry name" value="COPPER TRANSPORT PROTEIN"/>
    <property type="match status" value="1"/>
</dbReference>
<keyword evidence="3 4" id="KW-0472">Membrane</keyword>
<dbReference type="InterPro" id="IPR007274">
    <property type="entry name" value="Cop_transporter"/>
</dbReference>
<evidence type="ECO:0000256" key="3">
    <source>
        <dbReference type="ARBA" id="ARBA00023136"/>
    </source>
</evidence>
<dbReference type="GeneID" id="25980041"/>
<dbReference type="PANTHER" id="PTHR12483">
    <property type="entry name" value="SOLUTE CARRIER FAMILY 31 COPPER TRANSPORTERS"/>
    <property type="match status" value="1"/>
</dbReference>
<dbReference type="InParanoid" id="F0X6M6"/>
<comment type="similarity">
    <text evidence="4">Belongs to the copper transporter (Ctr) (TC 1.A.56) family. SLC31A subfamily.</text>
</comment>
<keyword evidence="4" id="KW-0813">Transport</keyword>
<protein>
    <recommendedName>
        <fullName evidence="4">Copper transport protein</fullName>
    </recommendedName>
</protein>
<reference evidence="5 6" key="1">
    <citation type="journal article" date="2011" name="Proc. Natl. Acad. Sci. U.S.A.">
        <title>Genome and transcriptome analyses of the mountain pine beetle-fungal symbiont Grosmannia clavigera, a lodgepole pine pathogen.</title>
        <authorList>
            <person name="DiGuistini S."/>
            <person name="Wang Y."/>
            <person name="Liao N.Y."/>
            <person name="Taylor G."/>
            <person name="Tanguay P."/>
            <person name="Feau N."/>
            <person name="Henrissat B."/>
            <person name="Chan S.K."/>
            <person name="Hesse-Orce U."/>
            <person name="Alamouti S.M."/>
            <person name="Tsui C.K.M."/>
            <person name="Docking R.T."/>
            <person name="Levasseur A."/>
            <person name="Haridas S."/>
            <person name="Robertson G."/>
            <person name="Birol I."/>
            <person name="Holt R.A."/>
            <person name="Marra M.A."/>
            <person name="Hamelin R.C."/>
            <person name="Hirst M."/>
            <person name="Jones S.J.M."/>
            <person name="Bohlmann J."/>
            <person name="Breuil C."/>
        </authorList>
    </citation>
    <scope>NUCLEOTIDE SEQUENCE [LARGE SCALE GENOMIC DNA]</scope>
    <source>
        <strain evidence="6">kw1407 / UAMH 11150</strain>
    </source>
</reference>
<accession>F0X6M6</accession>
<evidence type="ECO:0000313" key="6">
    <source>
        <dbReference type="Proteomes" id="UP000007796"/>
    </source>
</evidence>
<sequence>MFWNWDTIGTCYISTSWYIENHGMMAATSIGTILLVVLVEFARRLGKELDGLLVRQFHHQAAAVGPRPMTVVIRASALQQMARAILHAITFGGAYIVMLLGMSFNGYIIISIFVGAGLGKFFCDWLVVRVDAGEGSWNKGIKGIEETTVCCG</sequence>
<evidence type="ECO:0000313" key="5">
    <source>
        <dbReference type="EMBL" id="EFX06270.1"/>
    </source>
</evidence>
<keyword evidence="4" id="KW-0406">Ion transport</keyword>
<feature type="transmembrane region" description="Helical" evidence="4">
    <location>
        <begin position="24"/>
        <end position="42"/>
    </location>
</feature>
<keyword evidence="1 4" id="KW-0812">Transmembrane</keyword>
<dbReference type="FunCoup" id="F0X6M6">
    <property type="interactions" value="21"/>
</dbReference>
<dbReference type="STRING" id="655863.F0X6M6"/>
<dbReference type="EMBL" id="GL629729">
    <property type="protein sequence ID" value="EFX06270.1"/>
    <property type="molecule type" value="Genomic_DNA"/>
</dbReference>
<keyword evidence="4" id="KW-0186">Copper</keyword>
<gene>
    <name evidence="5" type="ORF">CMQ_6591</name>
</gene>
<keyword evidence="4" id="KW-0187">Copper transport</keyword>
<evidence type="ECO:0000256" key="1">
    <source>
        <dbReference type="ARBA" id="ARBA00022692"/>
    </source>
</evidence>
<feature type="transmembrane region" description="Helical" evidence="4">
    <location>
        <begin position="84"/>
        <end position="102"/>
    </location>
</feature>
<evidence type="ECO:0000256" key="4">
    <source>
        <dbReference type="RuleBase" id="RU367022"/>
    </source>
</evidence>
<dbReference type="HOGENOM" id="CLU_079690_0_2_1"/>
<name>F0X6M6_GROCL</name>
<keyword evidence="2 4" id="KW-1133">Transmembrane helix</keyword>
<proteinExistence type="inferred from homology"/>
<dbReference type="GO" id="GO:0016020">
    <property type="term" value="C:membrane"/>
    <property type="evidence" value="ECO:0007669"/>
    <property type="project" value="UniProtKB-SubCell"/>
</dbReference>
<keyword evidence="6" id="KW-1185">Reference proteome</keyword>
<dbReference type="Proteomes" id="UP000007796">
    <property type="component" value="Unassembled WGS sequence"/>
</dbReference>
<dbReference type="Pfam" id="PF04145">
    <property type="entry name" value="Ctr"/>
    <property type="match status" value="1"/>
</dbReference>
<dbReference type="AlphaFoldDB" id="F0X6M6"/>
<organism evidence="6">
    <name type="scientific">Grosmannia clavigera (strain kw1407 / UAMH 11150)</name>
    <name type="common">Blue stain fungus</name>
    <name type="synonym">Graphiocladiella clavigera</name>
    <dbReference type="NCBI Taxonomy" id="655863"/>
    <lineage>
        <taxon>Eukaryota</taxon>
        <taxon>Fungi</taxon>
        <taxon>Dikarya</taxon>
        <taxon>Ascomycota</taxon>
        <taxon>Pezizomycotina</taxon>
        <taxon>Sordariomycetes</taxon>
        <taxon>Sordariomycetidae</taxon>
        <taxon>Ophiostomatales</taxon>
        <taxon>Ophiostomataceae</taxon>
        <taxon>Leptographium</taxon>
    </lineage>
</organism>
<dbReference type="RefSeq" id="XP_014175752.1">
    <property type="nucleotide sequence ID" value="XM_014320277.1"/>
</dbReference>
<evidence type="ECO:0000256" key="2">
    <source>
        <dbReference type="ARBA" id="ARBA00022989"/>
    </source>
</evidence>
<dbReference type="GO" id="GO:0005375">
    <property type="term" value="F:copper ion transmembrane transporter activity"/>
    <property type="evidence" value="ECO:0007669"/>
    <property type="project" value="UniProtKB-UniRule"/>
</dbReference>